<evidence type="ECO:0000259" key="6">
    <source>
        <dbReference type="Pfam" id="PF08170"/>
    </source>
</evidence>
<comment type="subcellular location">
    <subcellularLocation>
        <location evidence="1">Nucleus</location>
    </subcellularLocation>
</comment>
<sequence length="1068" mass="117397">MAPPQSSTSKRPAAGQDASTNAHNWKKRKMDRTRDARVIQTQAHTAASSAASSVMSSPGPSTGRHAGGVLSSAQHLDQANLPTSIELESLVSSRAFQIQSFLKAIKSAKSATTTRAWQLLPRHARRRAASHNLLRLPSRLRGKARAELRSSTTQARTKSEIRKRLPDHGVLRATLRRQKLAQRASHPKRRWLETHMWHAKRFRMSTEKGKGKEKDQGTEYGRWGFVLPETTMMKSHKASWRSALEYVTVHDASYTSMFRLGVRASLIDGGDSHEEQDQQLQAQLRLVLQQANFRLDTDSSLPLVFDTVLLGQVENNVDQQREAGPSSQPAKPAAALAPVRILTLPRVHHFRRTTVTGEIDEYRCCEALLFVHPAGELYVRRALKQAGVSMLDERKSVLVDLMPVAPDSLQTYAFQLESAPDPWLAAGGKDSTMSKLEKRRRRKAFDAGTNRKAVVDTALVNGDSGESSDSKRRNDKTDNLDDTAALRRKQGYNVFELVGPRACALLRAVLKLDSATLDANRQAFQQITQPPSTDKEAMPSPRMVAVSVHDPRLSYPPKLKPDPVPTASSSNSSTTAGTRPSEMSAAAESRLLSLGAESPRFSKGEIDSRRARSTGASKPGARLESDPQRDDLVTVVLIRKDILTKPSILATYTLLVPRGWGSAFFMSLVATHQSGASQGARVLGQHQLRHQRLELMALCSSSKAENEAQSTATHLLSYPFNWIGTLAFTQTEKEAVRARQEEWSKRPRGKRTEFAFPTSKEWESFVEQKGDAAARSKVANDRVGALRPMPFGGADAWNWAIGNSERLYGGANGSGNGTGSHVNITKEKGRRASQSWLVAGSITSAIEMGLSQSSLASALVPVRLHAVRKGTVEARSSLMLATSFEEQLMWIHHLDSSIHPAMVANRNALSAKKLDKAHLKALIDRRLDLMQLGQGAPGTAPRGLDTQLATRRRYPGVIDVWSEYLGAAVDPVQLHDRSADWNNTIGLVLDGDYSLGNGSGFGIGAITLRAYHQLRDWQHRIDSLTDTAATAATGGRRRRNPVATRNLMLMREPGSDVVRAVTVDRINL</sequence>
<keyword evidence="9" id="KW-1185">Reference proteome</keyword>
<dbReference type="InterPro" id="IPR009723">
    <property type="entry name" value="Pop1_N"/>
</dbReference>
<dbReference type="GO" id="GO:0000172">
    <property type="term" value="C:ribonuclease MRP complex"/>
    <property type="evidence" value="ECO:0007669"/>
    <property type="project" value="InterPro"/>
</dbReference>
<feature type="compositionally biased region" description="Low complexity" evidence="4">
    <location>
        <begin position="566"/>
        <end position="578"/>
    </location>
</feature>
<feature type="domain" description="Pop1 N-terminal" evidence="5">
    <location>
        <begin position="186"/>
        <end position="260"/>
    </location>
</feature>
<evidence type="ECO:0000313" key="9">
    <source>
        <dbReference type="Proteomes" id="UP000246740"/>
    </source>
</evidence>
<feature type="compositionally biased region" description="Basic and acidic residues" evidence="4">
    <location>
        <begin position="468"/>
        <end position="479"/>
    </location>
</feature>
<dbReference type="InParanoid" id="A0A317XSJ2"/>
<evidence type="ECO:0000313" key="8">
    <source>
        <dbReference type="EMBL" id="PWZ00271.1"/>
    </source>
</evidence>
<dbReference type="InterPro" id="IPR055079">
    <property type="entry name" value="POP1_C"/>
</dbReference>
<dbReference type="EMBL" id="KZ819193">
    <property type="protein sequence ID" value="PWZ00271.1"/>
    <property type="molecule type" value="Genomic_DNA"/>
</dbReference>
<dbReference type="OrthoDB" id="442863at2759"/>
<feature type="domain" description="POP1 C-terminal" evidence="7">
    <location>
        <begin position="858"/>
        <end position="1062"/>
    </location>
</feature>
<dbReference type="InterPro" id="IPR039182">
    <property type="entry name" value="Pop1"/>
</dbReference>
<feature type="compositionally biased region" description="Low complexity" evidence="4">
    <location>
        <begin position="46"/>
        <end position="57"/>
    </location>
</feature>
<feature type="domain" description="POPLD" evidence="6">
    <location>
        <begin position="652"/>
        <end position="755"/>
    </location>
</feature>
<dbReference type="PANTHER" id="PTHR22731:SF3">
    <property type="entry name" value="RIBONUCLEASES P_MRP PROTEIN SUBUNIT POP1"/>
    <property type="match status" value="1"/>
</dbReference>
<dbReference type="AlphaFoldDB" id="A0A317XSJ2"/>
<protein>
    <submittedName>
        <fullName evidence="8">POP1-domain-containing protein</fullName>
    </submittedName>
</protein>
<feature type="domain" description="Pop1 N-terminal" evidence="5">
    <location>
        <begin position="91"/>
        <end position="181"/>
    </location>
</feature>
<feature type="region of interest" description="Disordered" evidence="4">
    <location>
        <begin position="425"/>
        <end position="482"/>
    </location>
</feature>
<keyword evidence="3" id="KW-0539">Nucleus</keyword>
<dbReference type="PANTHER" id="PTHR22731">
    <property type="entry name" value="RIBONUCLEASES P/MRP PROTEIN SUBUNIT POP1"/>
    <property type="match status" value="1"/>
</dbReference>
<evidence type="ECO:0000256" key="1">
    <source>
        <dbReference type="ARBA" id="ARBA00004123"/>
    </source>
</evidence>
<dbReference type="Proteomes" id="UP000246740">
    <property type="component" value="Unassembled WGS sequence"/>
</dbReference>
<dbReference type="Pfam" id="PF08170">
    <property type="entry name" value="POPLD"/>
    <property type="match status" value="1"/>
</dbReference>
<keyword evidence="2" id="KW-0819">tRNA processing</keyword>
<feature type="compositionally biased region" description="Basic and acidic residues" evidence="4">
    <location>
        <begin position="600"/>
        <end position="610"/>
    </location>
</feature>
<evidence type="ECO:0000259" key="7">
    <source>
        <dbReference type="Pfam" id="PF22770"/>
    </source>
</evidence>
<dbReference type="GO" id="GO:0005655">
    <property type="term" value="C:nucleolar ribonuclease P complex"/>
    <property type="evidence" value="ECO:0007669"/>
    <property type="project" value="InterPro"/>
</dbReference>
<reference evidence="8 9" key="1">
    <citation type="journal article" date="2018" name="Mol. Biol. Evol.">
        <title>Broad Genomic Sampling Reveals a Smut Pathogenic Ancestry of the Fungal Clade Ustilaginomycotina.</title>
        <authorList>
            <person name="Kijpornyongpan T."/>
            <person name="Mondo S.J."/>
            <person name="Barry K."/>
            <person name="Sandor L."/>
            <person name="Lee J."/>
            <person name="Lipzen A."/>
            <person name="Pangilinan J."/>
            <person name="LaButti K."/>
            <person name="Hainaut M."/>
            <person name="Henrissat B."/>
            <person name="Grigoriev I.V."/>
            <person name="Spatafora J.W."/>
            <person name="Aime M.C."/>
        </authorList>
    </citation>
    <scope>NUCLEOTIDE SEQUENCE [LARGE SCALE GENOMIC DNA]</scope>
    <source>
        <strain evidence="8 9">MCA 3645</strain>
    </source>
</reference>
<evidence type="ECO:0000256" key="2">
    <source>
        <dbReference type="ARBA" id="ARBA00022694"/>
    </source>
</evidence>
<name>A0A317XSJ2_9BASI</name>
<feature type="region of interest" description="Disordered" evidence="4">
    <location>
        <begin position="552"/>
        <end position="626"/>
    </location>
</feature>
<dbReference type="Pfam" id="PF06978">
    <property type="entry name" value="POP1_N"/>
    <property type="match status" value="2"/>
</dbReference>
<dbReference type="InterPro" id="IPR012590">
    <property type="entry name" value="POPLD_dom"/>
</dbReference>
<dbReference type="Pfam" id="PF22770">
    <property type="entry name" value="POP1_C"/>
    <property type="match status" value="1"/>
</dbReference>
<accession>A0A317XSJ2</accession>
<gene>
    <name evidence="8" type="ORF">BCV70DRAFT_190236</name>
</gene>
<dbReference type="STRING" id="1882483.A0A317XSJ2"/>
<proteinExistence type="predicted"/>
<evidence type="ECO:0000256" key="3">
    <source>
        <dbReference type="ARBA" id="ARBA00023242"/>
    </source>
</evidence>
<evidence type="ECO:0000256" key="4">
    <source>
        <dbReference type="SAM" id="MobiDB-lite"/>
    </source>
</evidence>
<organism evidence="8 9">
    <name type="scientific">Testicularia cyperi</name>
    <dbReference type="NCBI Taxonomy" id="1882483"/>
    <lineage>
        <taxon>Eukaryota</taxon>
        <taxon>Fungi</taxon>
        <taxon>Dikarya</taxon>
        <taxon>Basidiomycota</taxon>
        <taxon>Ustilaginomycotina</taxon>
        <taxon>Ustilaginomycetes</taxon>
        <taxon>Ustilaginales</taxon>
        <taxon>Anthracoideaceae</taxon>
        <taxon>Testicularia</taxon>
    </lineage>
</organism>
<feature type="region of interest" description="Disordered" evidence="4">
    <location>
        <begin position="1"/>
        <end position="68"/>
    </location>
</feature>
<dbReference type="GO" id="GO:0001682">
    <property type="term" value="P:tRNA 5'-leader removal"/>
    <property type="evidence" value="ECO:0007669"/>
    <property type="project" value="InterPro"/>
</dbReference>
<feature type="compositionally biased region" description="Polar residues" evidence="4">
    <location>
        <begin position="1"/>
        <end position="10"/>
    </location>
</feature>
<evidence type="ECO:0000259" key="5">
    <source>
        <dbReference type="Pfam" id="PF06978"/>
    </source>
</evidence>